<dbReference type="AlphaFoldDB" id="A0A0F8WX34"/>
<organism evidence="1">
    <name type="scientific">marine sediment metagenome</name>
    <dbReference type="NCBI Taxonomy" id="412755"/>
    <lineage>
        <taxon>unclassified sequences</taxon>
        <taxon>metagenomes</taxon>
        <taxon>ecological metagenomes</taxon>
    </lineage>
</organism>
<accession>A0A0F8WX34</accession>
<reference evidence="1" key="1">
    <citation type="journal article" date="2015" name="Nature">
        <title>Complex archaea that bridge the gap between prokaryotes and eukaryotes.</title>
        <authorList>
            <person name="Spang A."/>
            <person name="Saw J.H."/>
            <person name="Jorgensen S.L."/>
            <person name="Zaremba-Niedzwiedzka K."/>
            <person name="Martijn J."/>
            <person name="Lind A.E."/>
            <person name="van Eijk R."/>
            <person name="Schleper C."/>
            <person name="Guy L."/>
            <person name="Ettema T.J."/>
        </authorList>
    </citation>
    <scope>NUCLEOTIDE SEQUENCE</scope>
</reference>
<gene>
    <name evidence="1" type="ORF">LCGC14_3014950</name>
</gene>
<protein>
    <submittedName>
        <fullName evidence="1">Uncharacterized protein</fullName>
    </submittedName>
</protein>
<evidence type="ECO:0000313" key="1">
    <source>
        <dbReference type="EMBL" id="KKK61377.1"/>
    </source>
</evidence>
<comment type="caution">
    <text evidence="1">The sequence shown here is derived from an EMBL/GenBank/DDBJ whole genome shotgun (WGS) entry which is preliminary data.</text>
</comment>
<feature type="non-terminal residue" evidence="1">
    <location>
        <position position="22"/>
    </location>
</feature>
<proteinExistence type="predicted"/>
<name>A0A0F8WX34_9ZZZZ</name>
<sequence length="22" mass="2706">MPWKDTCALNERMRFVMEYDLG</sequence>
<dbReference type="EMBL" id="LAZR01062506">
    <property type="protein sequence ID" value="KKK61377.1"/>
    <property type="molecule type" value="Genomic_DNA"/>
</dbReference>